<feature type="region of interest" description="Disordered" evidence="1">
    <location>
        <begin position="1"/>
        <end position="35"/>
    </location>
</feature>
<proteinExistence type="predicted"/>
<feature type="compositionally biased region" description="Basic and acidic residues" evidence="1">
    <location>
        <begin position="1"/>
        <end position="12"/>
    </location>
</feature>
<evidence type="ECO:0000313" key="2">
    <source>
        <dbReference type="EMBL" id="OGH75605.1"/>
    </source>
</evidence>
<comment type="caution">
    <text evidence="2">The sequence shown here is derived from an EMBL/GenBank/DDBJ whole genome shotgun (WGS) entry which is preliminary data.</text>
</comment>
<dbReference type="Proteomes" id="UP000178347">
    <property type="component" value="Unassembled WGS sequence"/>
</dbReference>
<evidence type="ECO:0000256" key="1">
    <source>
        <dbReference type="SAM" id="MobiDB-lite"/>
    </source>
</evidence>
<protein>
    <submittedName>
        <fullName evidence="2">Uncharacterized protein</fullName>
    </submittedName>
</protein>
<sequence>MSGEAPRRHSAEIKSGGLCSSCGESAAEEGKAPGNFCQSCGVKLRKKTEMLPAQNRKVIIKEPDGVSKSVSSAVDPDPTGSYDLGALEAALGGASVAEGETKKDWDPEIARVIDVKGMKEVPGKGYVRKEEKK</sequence>
<dbReference type="STRING" id="1798692.A3G00_03860"/>
<dbReference type="AlphaFoldDB" id="A0A1F6MV83"/>
<evidence type="ECO:0000313" key="3">
    <source>
        <dbReference type="Proteomes" id="UP000178347"/>
    </source>
</evidence>
<dbReference type="EMBL" id="MFQN01000004">
    <property type="protein sequence ID" value="OGH75605.1"/>
    <property type="molecule type" value="Genomic_DNA"/>
</dbReference>
<organism evidence="2 3">
    <name type="scientific">Candidatus Magasanikbacteria bacterium RIFCSPLOWO2_12_FULL_43_12</name>
    <dbReference type="NCBI Taxonomy" id="1798692"/>
    <lineage>
        <taxon>Bacteria</taxon>
        <taxon>Candidatus Magasanikiibacteriota</taxon>
    </lineage>
</organism>
<reference evidence="2 3" key="1">
    <citation type="journal article" date="2016" name="Nat. Commun.">
        <title>Thousands of microbial genomes shed light on interconnected biogeochemical processes in an aquifer system.</title>
        <authorList>
            <person name="Anantharaman K."/>
            <person name="Brown C.T."/>
            <person name="Hug L.A."/>
            <person name="Sharon I."/>
            <person name="Castelle C.J."/>
            <person name="Probst A.J."/>
            <person name="Thomas B.C."/>
            <person name="Singh A."/>
            <person name="Wilkins M.J."/>
            <person name="Karaoz U."/>
            <person name="Brodie E.L."/>
            <person name="Williams K.H."/>
            <person name="Hubbard S.S."/>
            <person name="Banfield J.F."/>
        </authorList>
    </citation>
    <scope>NUCLEOTIDE SEQUENCE [LARGE SCALE GENOMIC DNA]</scope>
</reference>
<name>A0A1F6MV83_9BACT</name>
<gene>
    <name evidence="2" type="ORF">A3G00_03860</name>
</gene>
<accession>A0A1F6MV83</accession>